<evidence type="ECO:0000256" key="2">
    <source>
        <dbReference type="ARBA" id="ARBA00022552"/>
    </source>
</evidence>
<sequence>MNQPPTPPRTADHVSPAVQLLGPKEIRDLARTVGVVPTKKRGQNFVVDPNTVRRIVATADLSPDDHVLEVGPGLGSLTLGLLDVVSKVTAVEIDTTLAEQLPHTVAEYAPTRAESLSVICSDALAIAGSAAADTGENPPTAFVANLPYNVAVPILLHVLEIFPTITRVLVMVQAEVADRLAAEPGNRVYGVPSVKARFYGQVQRTGAIGKNVFWPAPNVDSGLVKLTRGTRPWPTDSAARAQLWPIIDAAFAQRRKTLRAALKGHYGNAAAAENALREAGIDPQRRGETLSIDEFISLAQLSAGTETPTSR</sequence>
<dbReference type="RefSeq" id="WP_046203345.1">
    <property type="nucleotide sequence ID" value="NZ_JAGSNY010000003.1"/>
</dbReference>
<evidence type="ECO:0000256" key="3">
    <source>
        <dbReference type="ARBA" id="ARBA00022603"/>
    </source>
</evidence>
<dbReference type="PROSITE" id="PS51689">
    <property type="entry name" value="SAM_RNA_A_N6_MT"/>
    <property type="match status" value="1"/>
</dbReference>
<dbReference type="Gene3D" id="1.10.8.100">
    <property type="entry name" value="Ribosomal RNA adenine dimethylase-like, domain 2"/>
    <property type="match status" value="1"/>
</dbReference>
<comment type="similarity">
    <text evidence="7">Belongs to the class I-like SAM-binding methyltransferase superfamily. rRNA adenine N(6)-methyltransferase family. RsmA subfamily.</text>
</comment>
<organism evidence="10 11">
    <name type="scientific">Corynebacterium parakroppenstedtii</name>
    <dbReference type="NCBI Taxonomy" id="2828363"/>
    <lineage>
        <taxon>Bacteria</taxon>
        <taxon>Bacillati</taxon>
        <taxon>Actinomycetota</taxon>
        <taxon>Actinomycetes</taxon>
        <taxon>Mycobacteriales</taxon>
        <taxon>Corynebacteriaceae</taxon>
        <taxon>Corynebacterium</taxon>
    </lineage>
</organism>
<keyword evidence="6 7" id="KW-0694">RNA-binding</keyword>
<name>A0ABS9HJA2_9CORY</name>
<dbReference type="PANTHER" id="PTHR11727">
    <property type="entry name" value="DIMETHYLADENOSINE TRANSFERASE"/>
    <property type="match status" value="1"/>
</dbReference>
<evidence type="ECO:0000256" key="1">
    <source>
        <dbReference type="ARBA" id="ARBA00022490"/>
    </source>
</evidence>
<feature type="binding site" evidence="7 8">
    <location>
        <position position="44"/>
    </location>
    <ligand>
        <name>S-adenosyl-L-methionine</name>
        <dbReference type="ChEBI" id="CHEBI:59789"/>
    </ligand>
</feature>
<dbReference type="EMBL" id="JAKJKU010000002">
    <property type="protein sequence ID" value="MCF6773927.1"/>
    <property type="molecule type" value="Genomic_DNA"/>
</dbReference>
<dbReference type="InterPro" id="IPR023165">
    <property type="entry name" value="rRNA_Ade_diMease-like_C"/>
</dbReference>
<evidence type="ECO:0000313" key="11">
    <source>
        <dbReference type="Proteomes" id="UP001200604"/>
    </source>
</evidence>
<protein>
    <recommendedName>
        <fullName evidence="7">Ribosomal RNA small subunit methyltransferase A</fullName>
        <ecNumber evidence="7">2.1.1.182</ecNumber>
    </recommendedName>
    <alternativeName>
        <fullName evidence="7">16S rRNA (adenine(1518)-N(6)/adenine(1519)-N(6))-dimethyltransferase</fullName>
    </alternativeName>
    <alternativeName>
        <fullName evidence="7">16S rRNA dimethyladenosine transferase</fullName>
    </alternativeName>
    <alternativeName>
        <fullName evidence="7">16S rRNA dimethylase</fullName>
    </alternativeName>
    <alternativeName>
        <fullName evidence="7">S-adenosylmethionine-6-N', N'-adenosyl(rRNA) dimethyltransferase</fullName>
    </alternativeName>
</protein>
<dbReference type="EC" id="2.1.1.182" evidence="7"/>
<evidence type="ECO:0000256" key="4">
    <source>
        <dbReference type="ARBA" id="ARBA00022679"/>
    </source>
</evidence>
<dbReference type="NCBIfam" id="TIGR00755">
    <property type="entry name" value="ksgA"/>
    <property type="match status" value="1"/>
</dbReference>
<reference evidence="10 11" key="1">
    <citation type="submission" date="2022-01" db="EMBL/GenBank/DDBJ databases">
        <title>Identification and Characterization of Corynebacterium sp.</title>
        <authorList>
            <person name="Luo Q."/>
            <person name="Qu P."/>
            <person name="Chen Q."/>
        </authorList>
    </citation>
    <scope>NUCLEOTIDE SEQUENCE [LARGE SCALE GENOMIC DNA]</scope>
    <source>
        <strain evidence="10 11">MC-12</strain>
    </source>
</reference>
<feature type="binding site" evidence="7 8">
    <location>
        <position position="92"/>
    </location>
    <ligand>
        <name>S-adenosyl-L-methionine</name>
        <dbReference type="ChEBI" id="CHEBI:59789"/>
    </ligand>
</feature>
<keyword evidence="5 7" id="KW-0949">S-adenosyl-L-methionine</keyword>
<evidence type="ECO:0000259" key="9">
    <source>
        <dbReference type="SMART" id="SM00650"/>
    </source>
</evidence>
<evidence type="ECO:0000256" key="8">
    <source>
        <dbReference type="PROSITE-ProRule" id="PRU01026"/>
    </source>
</evidence>
<comment type="function">
    <text evidence="7">Specifically dimethylates two adjacent adenosines (A1518 and A1519) in the loop of a conserved hairpin near the 3'-end of 16S rRNA in the 30S particle. May play a critical role in biogenesis of 30S subunits.</text>
</comment>
<dbReference type="PROSITE" id="PS01131">
    <property type="entry name" value="RRNA_A_DIMETH"/>
    <property type="match status" value="1"/>
</dbReference>
<dbReference type="Proteomes" id="UP001200604">
    <property type="component" value="Unassembled WGS sequence"/>
</dbReference>
<dbReference type="InterPro" id="IPR029063">
    <property type="entry name" value="SAM-dependent_MTases_sf"/>
</dbReference>
<dbReference type="GO" id="GO:0052908">
    <property type="term" value="F:16S rRNA (adenine(1518)-N(6)/adenine(1519)-N(6))-dimethyltransferase activity"/>
    <property type="evidence" value="ECO:0007669"/>
    <property type="project" value="UniProtKB-EC"/>
</dbReference>
<gene>
    <name evidence="7 10" type="primary">rsmA</name>
    <name evidence="7" type="synonym">ksgA</name>
    <name evidence="10" type="ORF">L3H44_05825</name>
</gene>
<dbReference type="PANTHER" id="PTHR11727:SF7">
    <property type="entry name" value="DIMETHYLADENOSINE TRANSFERASE-RELATED"/>
    <property type="match status" value="1"/>
</dbReference>
<keyword evidence="4 7" id="KW-0808">Transferase</keyword>
<dbReference type="InterPro" id="IPR011530">
    <property type="entry name" value="rRNA_adenine_dimethylase"/>
</dbReference>
<comment type="subcellular location">
    <subcellularLocation>
        <location evidence="7">Cytoplasm</location>
    </subcellularLocation>
</comment>
<dbReference type="InterPro" id="IPR020596">
    <property type="entry name" value="rRNA_Ade_Mease_Trfase_CS"/>
</dbReference>
<feature type="binding site" evidence="7 8">
    <location>
        <position position="122"/>
    </location>
    <ligand>
        <name>S-adenosyl-L-methionine</name>
        <dbReference type="ChEBI" id="CHEBI:59789"/>
    </ligand>
</feature>
<feature type="binding site" evidence="7 8">
    <location>
        <position position="71"/>
    </location>
    <ligand>
        <name>S-adenosyl-L-methionine</name>
        <dbReference type="ChEBI" id="CHEBI:59789"/>
    </ligand>
</feature>
<keyword evidence="2 7" id="KW-0698">rRNA processing</keyword>
<evidence type="ECO:0000256" key="7">
    <source>
        <dbReference type="HAMAP-Rule" id="MF_00607"/>
    </source>
</evidence>
<dbReference type="HAMAP" id="MF_00607">
    <property type="entry name" value="16SrRNA_methyltr_A"/>
    <property type="match status" value="1"/>
</dbReference>
<keyword evidence="3 7" id="KW-0489">Methyltransferase</keyword>
<evidence type="ECO:0000256" key="5">
    <source>
        <dbReference type="ARBA" id="ARBA00022691"/>
    </source>
</evidence>
<dbReference type="SMART" id="SM00650">
    <property type="entry name" value="rADc"/>
    <property type="match status" value="1"/>
</dbReference>
<keyword evidence="11" id="KW-1185">Reference proteome</keyword>
<evidence type="ECO:0000313" key="10">
    <source>
        <dbReference type="EMBL" id="MCF6773927.1"/>
    </source>
</evidence>
<proteinExistence type="inferred from homology"/>
<feature type="binding site" evidence="7 8">
    <location>
        <position position="145"/>
    </location>
    <ligand>
        <name>S-adenosyl-L-methionine</name>
        <dbReference type="ChEBI" id="CHEBI:59789"/>
    </ligand>
</feature>
<dbReference type="Gene3D" id="3.40.50.150">
    <property type="entry name" value="Vaccinia Virus protein VP39"/>
    <property type="match status" value="1"/>
</dbReference>
<accession>A0ABS9HJA2</accession>
<feature type="domain" description="Ribosomal RNA adenine methylase transferase N-terminal" evidence="9">
    <location>
        <begin position="51"/>
        <end position="230"/>
    </location>
</feature>
<dbReference type="InterPro" id="IPR001737">
    <property type="entry name" value="KsgA/Erm"/>
</dbReference>
<dbReference type="Pfam" id="PF00398">
    <property type="entry name" value="RrnaAD"/>
    <property type="match status" value="1"/>
</dbReference>
<comment type="catalytic activity">
    <reaction evidence="7">
        <text>adenosine(1518)/adenosine(1519) in 16S rRNA + 4 S-adenosyl-L-methionine = N(6)-dimethyladenosine(1518)/N(6)-dimethyladenosine(1519) in 16S rRNA + 4 S-adenosyl-L-homocysteine + 4 H(+)</text>
        <dbReference type="Rhea" id="RHEA:19609"/>
        <dbReference type="Rhea" id="RHEA-COMP:10232"/>
        <dbReference type="Rhea" id="RHEA-COMP:10233"/>
        <dbReference type="ChEBI" id="CHEBI:15378"/>
        <dbReference type="ChEBI" id="CHEBI:57856"/>
        <dbReference type="ChEBI" id="CHEBI:59789"/>
        <dbReference type="ChEBI" id="CHEBI:74411"/>
        <dbReference type="ChEBI" id="CHEBI:74493"/>
        <dbReference type="EC" id="2.1.1.182"/>
    </reaction>
</comment>
<comment type="caution">
    <text evidence="10">The sequence shown here is derived from an EMBL/GenBank/DDBJ whole genome shotgun (WGS) entry which is preliminary data.</text>
</comment>
<dbReference type="InterPro" id="IPR020598">
    <property type="entry name" value="rRNA_Ade_methylase_Trfase_N"/>
</dbReference>
<dbReference type="GeneID" id="92727108"/>
<feature type="binding site" evidence="7 8">
    <location>
        <position position="46"/>
    </location>
    <ligand>
        <name>S-adenosyl-L-methionine</name>
        <dbReference type="ChEBI" id="CHEBI:59789"/>
    </ligand>
</feature>
<dbReference type="SUPFAM" id="SSF53335">
    <property type="entry name" value="S-adenosyl-L-methionine-dependent methyltransferases"/>
    <property type="match status" value="1"/>
</dbReference>
<evidence type="ECO:0000256" key="6">
    <source>
        <dbReference type="ARBA" id="ARBA00022884"/>
    </source>
</evidence>
<keyword evidence="1 7" id="KW-0963">Cytoplasm</keyword>